<dbReference type="PROSITE" id="PS50090">
    <property type="entry name" value="MYB_LIKE"/>
    <property type="match status" value="1"/>
</dbReference>
<dbReference type="OrthoDB" id="118550at2759"/>
<feature type="compositionally biased region" description="Polar residues" evidence="1">
    <location>
        <begin position="761"/>
        <end position="773"/>
    </location>
</feature>
<dbReference type="InterPro" id="IPR001005">
    <property type="entry name" value="SANT/Myb"/>
</dbReference>
<dbReference type="Proteomes" id="UP000298787">
    <property type="component" value="Chromosome 18"/>
</dbReference>
<feature type="compositionally biased region" description="Basic and acidic residues" evidence="1">
    <location>
        <begin position="29"/>
        <end position="65"/>
    </location>
</feature>
<feature type="region of interest" description="Disordered" evidence="1">
    <location>
        <begin position="912"/>
        <end position="942"/>
    </location>
</feature>
<dbReference type="PANTHER" id="PTHR16124">
    <property type="entry name" value="MIS18-BINDING PROTEIN 1"/>
    <property type="match status" value="1"/>
</dbReference>
<dbReference type="EMBL" id="CM014095">
    <property type="protein sequence ID" value="TKS86614.1"/>
    <property type="molecule type" value="Genomic_DNA"/>
</dbReference>
<gene>
    <name evidence="3" type="ORF">D9C73_020732</name>
</gene>
<dbReference type="Pfam" id="PF00249">
    <property type="entry name" value="Myb_DNA-binding"/>
    <property type="match status" value="1"/>
</dbReference>
<dbReference type="InterPro" id="IPR009057">
    <property type="entry name" value="Homeodomain-like_sf"/>
</dbReference>
<sequence length="1118" mass="126356">MASYQHLLQHPAPRLESPAKVFAKLKSKVQKEELWSVRERHRAELRTPRKTSESTWTDEPKENHRTPRKTSGSTWTDEPKENHRTPRKTFGSTWTDEPKENRRFGSHRDEAQALTLSPISSPQKTFGYADTSSTQRQRKGAFMESTAMSQPSFLVNRKQIHTDPPQFRDMGGFNASSTTPVKIQPVNNDSVGEEFEEASPAFKFSPMKRRLRKRQWEPLEVNTVSSSTKEFSSEATSQAREMETSSAFREDDTHIEACMEDLGPVRGFTAEPSEMNPPPRSIAKKYCRLIMERLPLMSPAKMFAYMKERENKSEQQDVQKVSSSTRDLFGDDVKSSRDTPPSTDHSTGETEDVTPSVSQSVSPATQSGVDSADSQSYTDPSEDTLIPAVQAQPILLEDPLVLNSPRVSIPKTNNAVFKRNKWPQRKFPSESVVYLKKWFLRRGPTGMFVDGIHREDNIPWNSNIIVERFSNYVLKTVTGKVYILVGKMNLGVDSGLPKWFLKKFLNGFPPNWKELYEKFLSESSEGQGRETKMNSEAKDIKAKTKSEASSTNISMKRHNEKTFKTPDFCPPASLSSAKVSRSGRVIKPPLEYWKGGRVTLDAHMNVTVHECYDTTICNPEVTTQVSARASQKPARVFLPCSEGRKQCEPSSDEQASAPVRKVKASVRNRNRVKAKPDDKPTYSPEPPVETLSSPEEWSDRRTRSRQRCPGPERTFYVDTAPQKQSKPEKSSTQRSKKQTHDTTRPSARVSRSRRVITSSPESPSVNDKTSEQLSSDEDFSIVRKTQGKSLHRKRGEKSQPSHKSPPSESEGSGKELRMQSGRTKNGDAAKTQTKHIESKCAKTSQPAKPKSKSSKKQADKGKNKLIPQEQAEDKWTETELMKLQEAVSFYPKNIAGYWTKVATVVGTRSAEECHNQHTAQGSSEAPTTKAKKPKKNKVEAPKNTVTDHPIISARVGTLKRKQQVREFLETMPKENVDDVFSSAYMQNKRFEIPSMCPSEDQDFSLSDIEPLTPMSTRFPEIKTPQCLHITPGMMGSPNRSNNDKYVYQLQKRMKKKQFNACKQASSSKNFSPTPSVKRTMKRCVNTENDAFVVWEMFPGKDEALSESGEEDFYFADND</sequence>
<feature type="compositionally biased region" description="Low complexity" evidence="1">
    <location>
        <begin position="801"/>
        <end position="810"/>
    </location>
</feature>
<feature type="compositionally biased region" description="Basic residues" evidence="1">
    <location>
        <begin position="660"/>
        <end position="673"/>
    </location>
</feature>
<dbReference type="InterPro" id="IPR015216">
    <property type="entry name" value="SANTA"/>
</dbReference>
<feature type="region of interest" description="Disordered" evidence="1">
    <location>
        <begin position="162"/>
        <end position="181"/>
    </location>
</feature>
<evidence type="ECO:0000259" key="2">
    <source>
        <dbReference type="PROSITE" id="PS50090"/>
    </source>
</evidence>
<reference evidence="3 4" key="1">
    <citation type="submission" date="2019-01" db="EMBL/GenBank/DDBJ databases">
        <title>Genome Assembly of Collichthys lucidus.</title>
        <authorList>
            <person name="Cai M."/>
            <person name="Xiao S."/>
        </authorList>
    </citation>
    <scope>NUCLEOTIDE SEQUENCE [LARGE SCALE GENOMIC DNA]</scope>
    <source>
        <strain evidence="3">JT15FE1705JMU</strain>
        <tissue evidence="3">Muscle</tissue>
    </source>
</reference>
<feature type="compositionally biased region" description="Polar residues" evidence="1">
    <location>
        <begin position="353"/>
        <end position="379"/>
    </location>
</feature>
<feature type="region of interest" description="Disordered" evidence="1">
    <location>
        <begin position="526"/>
        <end position="552"/>
    </location>
</feature>
<name>A0A4U5VEK5_COLLU</name>
<dbReference type="SUPFAM" id="SSF46689">
    <property type="entry name" value="Homeodomain-like"/>
    <property type="match status" value="1"/>
</dbReference>
<feature type="region of interest" description="Disordered" evidence="1">
    <location>
        <begin position="28"/>
        <end position="150"/>
    </location>
</feature>
<feature type="region of interest" description="Disordered" evidence="1">
    <location>
        <begin position="310"/>
        <end position="381"/>
    </location>
</feature>
<keyword evidence="4" id="KW-1185">Reference proteome</keyword>
<dbReference type="CDD" id="cd00167">
    <property type="entry name" value="SANT"/>
    <property type="match status" value="1"/>
</dbReference>
<proteinExistence type="predicted"/>
<feature type="compositionally biased region" description="Basic and acidic residues" evidence="1">
    <location>
        <begin position="527"/>
        <end position="546"/>
    </location>
</feature>
<evidence type="ECO:0000313" key="4">
    <source>
        <dbReference type="Proteomes" id="UP000298787"/>
    </source>
</evidence>
<dbReference type="AlphaFoldDB" id="A0A4U5VEK5"/>
<dbReference type="PANTHER" id="PTHR16124:SF3">
    <property type="entry name" value="MIS18-BINDING PROTEIN 1"/>
    <property type="match status" value="1"/>
</dbReference>
<evidence type="ECO:0000313" key="3">
    <source>
        <dbReference type="EMBL" id="TKS86614.1"/>
    </source>
</evidence>
<organism evidence="3 4">
    <name type="scientific">Collichthys lucidus</name>
    <name type="common">Big head croaker</name>
    <name type="synonym">Sciaena lucida</name>
    <dbReference type="NCBI Taxonomy" id="240159"/>
    <lineage>
        <taxon>Eukaryota</taxon>
        <taxon>Metazoa</taxon>
        <taxon>Chordata</taxon>
        <taxon>Craniata</taxon>
        <taxon>Vertebrata</taxon>
        <taxon>Euteleostomi</taxon>
        <taxon>Actinopterygii</taxon>
        <taxon>Neopterygii</taxon>
        <taxon>Teleostei</taxon>
        <taxon>Neoteleostei</taxon>
        <taxon>Acanthomorphata</taxon>
        <taxon>Eupercaria</taxon>
        <taxon>Sciaenidae</taxon>
        <taxon>Collichthys</taxon>
    </lineage>
</organism>
<feature type="compositionally biased region" description="Basic residues" evidence="1">
    <location>
        <begin position="785"/>
        <end position="795"/>
    </location>
</feature>
<protein>
    <submittedName>
        <fullName evidence="3">Mis18-binding protein 1</fullName>
    </submittedName>
</protein>
<feature type="compositionally biased region" description="Low complexity" evidence="1">
    <location>
        <begin position="744"/>
        <end position="760"/>
    </location>
</feature>
<feature type="compositionally biased region" description="Basic and acidic residues" evidence="1">
    <location>
        <begin position="240"/>
        <end position="252"/>
    </location>
</feature>
<feature type="compositionally biased region" description="Polar residues" evidence="1">
    <location>
        <begin position="114"/>
        <end position="135"/>
    </location>
</feature>
<dbReference type="Pfam" id="PF09133">
    <property type="entry name" value="SANTA"/>
    <property type="match status" value="1"/>
</dbReference>
<feature type="domain" description="Myb-like" evidence="2">
    <location>
        <begin position="867"/>
        <end position="916"/>
    </location>
</feature>
<feature type="region of interest" description="Disordered" evidence="1">
    <location>
        <begin position="227"/>
        <end position="252"/>
    </location>
</feature>
<feature type="compositionally biased region" description="Polar residues" evidence="1">
    <location>
        <begin position="227"/>
        <end position="239"/>
    </location>
</feature>
<dbReference type="InterPro" id="IPR039110">
    <property type="entry name" value="KNL2-like"/>
</dbReference>
<accession>A0A4U5VEK5</accession>
<dbReference type="Gene3D" id="1.10.10.60">
    <property type="entry name" value="Homeodomain-like"/>
    <property type="match status" value="1"/>
</dbReference>
<evidence type="ECO:0000256" key="1">
    <source>
        <dbReference type="SAM" id="MobiDB-lite"/>
    </source>
</evidence>
<feature type="compositionally biased region" description="Basic and acidic residues" evidence="1">
    <location>
        <begin position="328"/>
        <end position="337"/>
    </location>
</feature>
<feature type="region of interest" description="Disordered" evidence="1">
    <location>
        <begin position="643"/>
        <end position="875"/>
    </location>
</feature>
<dbReference type="GO" id="GO:0000775">
    <property type="term" value="C:chromosome, centromeric region"/>
    <property type="evidence" value="ECO:0007669"/>
    <property type="project" value="TreeGrafter"/>
</dbReference>
<feature type="compositionally biased region" description="Basic and acidic residues" evidence="1">
    <location>
        <begin position="96"/>
        <end position="111"/>
    </location>
</feature>